<keyword evidence="2" id="KW-0813">Transport</keyword>
<reference evidence="10 11" key="1">
    <citation type="journal article" date="2013" name="BMC Genomics">
        <title>The miniature genome of a carnivorous plant Genlisea aurea contains a low number of genes and short non-coding sequences.</title>
        <authorList>
            <person name="Leushkin E.V."/>
            <person name="Sutormin R.A."/>
            <person name="Nabieva E.R."/>
            <person name="Penin A.A."/>
            <person name="Kondrashov A.S."/>
            <person name="Logacheva M.D."/>
        </authorList>
    </citation>
    <scope>NUCLEOTIDE SEQUENCE [LARGE SCALE GENOMIC DNA]</scope>
</reference>
<dbReference type="GO" id="GO:0016020">
    <property type="term" value="C:membrane"/>
    <property type="evidence" value="ECO:0007669"/>
    <property type="project" value="UniProtKB-SubCell"/>
</dbReference>
<evidence type="ECO:0000259" key="9">
    <source>
        <dbReference type="PROSITE" id="PS50929"/>
    </source>
</evidence>
<dbReference type="InterPro" id="IPR036640">
    <property type="entry name" value="ABC1_TM_sf"/>
</dbReference>
<sequence length="404" mass="46655">MGVSGFSSSEDPALVPFELLNLAIEFISWCSMVIMLLLETKIYVKEFRWYIRFGMIYVLVGDAVVLHFLPLRASNLWYFQYLLIGSVFFQILLGLLLLVYVPKLGLYPGYIPLPDSLDDRKSEKHLAEEVCPERYVNVFSRIYFDWMTPLMQLGYRKPITEKDVWRLDSWDQTETLSKNFQKSWVEEIKRPKPCLLHALNNSLGGRFWFGGFFKIGNDLSQLAGPVLLNHLLKSLESGEPAWIGYIYALSIFFTVSIGVLCESQYFQNVMRVGFRLRSTLVAAVFRKSLRLTHESRKNFPSGKITNMMTTDANALQQICQQLHGLWSAPFRITMAMVLLYQQLGVASLIGSLMLVLLFPLQTFIISKMRKQAKEGLIRTDRRVGLMNEIIAAMDTVKYEIFWWL</sequence>
<gene>
    <name evidence="10" type="ORF">M569_10466</name>
</gene>
<feature type="transmembrane region" description="Helical" evidence="8">
    <location>
        <begin position="81"/>
        <end position="101"/>
    </location>
</feature>
<feature type="transmembrane region" description="Helical" evidence="8">
    <location>
        <begin position="20"/>
        <end position="38"/>
    </location>
</feature>
<dbReference type="PANTHER" id="PTHR24223">
    <property type="entry name" value="ATP-BINDING CASSETTE SUB-FAMILY C"/>
    <property type="match status" value="1"/>
</dbReference>
<dbReference type="AlphaFoldDB" id="S8CI24"/>
<dbReference type="OrthoDB" id="6500128at2759"/>
<keyword evidence="5" id="KW-0067">ATP-binding</keyword>
<feature type="transmembrane region" description="Helical" evidence="8">
    <location>
        <begin position="50"/>
        <end position="69"/>
    </location>
</feature>
<keyword evidence="4" id="KW-0547">Nucleotide-binding</keyword>
<dbReference type="SUPFAM" id="SSF90123">
    <property type="entry name" value="ABC transporter transmembrane region"/>
    <property type="match status" value="1"/>
</dbReference>
<feature type="transmembrane region" description="Helical" evidence="8">
    <location>
        <begin position="242"/>
        <end position="266"/>
    </location>
</feature>
<dbReference type="EMBL" id="AUSU01004915">
    <property type="protein sequence ID" value="EPS64316.1"/>
    <property type="molecule type" value="Genomic_DNA"/>
</dbReference>
<evidence type="ECO:0000256" key="6">
    <source>
        <dbReference type="ARBA" id="ARBA00022989"/>
    </source>
</evidence>
<evidence type="ECO:0000256" key="2">
    <source>
        <dbReference type="ARBA" id="ARBA00022448"/>
    </source>
</evidence>
<dbReference type="InterPro" id="IPR044746">
    <property type="entry name" value="ABCC_6TM_D1"/>
</dbReference>
<evidence type="ECO:0000256" key="5">
    <source>
        <dbReference type="ARBA" id="ARBA00022840"/>
    </source>
</evidence>
<dbReference type="PROSITE" id="PS50929">
    <property type="entry name" value="ABC_TM1F"/>
    <property type="match status" value="1"/>
</dbReference>
<evidence type="ECO:0000313" key="11">
    <source>
        <dbReference type="Proteomes" id="UP000015453"/>
    </source>
</evidence>
<evidence type="ECO:0000256" key="8">
    <source>
        <dbReference type="SAM" id="Phobius"/>
    </source>
</evidence>
<comment type="caution">
    <text evidence="10">The sequence shown here is derived from an EMBL/GenBank/DDBJ whole genome shotgun (WGS) entry which is preliminary data.</text>
</comment>
<proteinExistence type="predicted"/>
<protein>
    <recommendedName>
        <fullName evidence="9">ABC transmembrane type-1 domain-containing protein</fullName>
    </recommendedName>
</protein>
<accession>S8CI24</accession>
<dbReference type="PANTHER" id="PTHR24223:SF375">
    <property type="entry name" value="ABC TRANSPORTER C FAMILY MEMBER 11-RELATED"/>
    <property type="match status" value="1"/>
</dbReference>
<name>S8CI24_9LAMI</name>
<evidence type="ECO:0000256" key="1">
    <source>
        <dbReference type="ARBA" id="ARBA00004141"/>
    </source>
</evidence>
<dbReference type="GO" id="GO:0005524">
    <property type="term" value="F:ATP binding"/>
    <property type="evidence" value="ECO:0007669"/>
    <property type="project" value="UniProtKB-KW"/>
</dbReference>
<keyword evidence="6 8" id="KW-1133">Transmembrane helix</keyword>
<feature type="domain" description="ABC transmembrane type-1" evidence="9">
    <location>
        <begin position="208"/>
        <end position="397"/>
    </location>
</feature>
<keyword evidence="7 8" id="KW-0472">Membrane</keyword>
<dbReference type="CDD" id="cd18579">
    <property type="entry name" value="ABC_6TM_ABCC_D1"/>
    <property type="match status" value="1"/>
</dbReference>
<evidence type="ECO:0000313" key="10">
    <source>
        <dbReference type="EMBL" id="EPS64316.1"/>
    </source>
</evidence>
<dbReference type="Gene3D" id="1.20.1560.10">
    <property type="entry name" value="ABC transporter type 1, transmembrane domain"/>
    <property type="match status" value="1"/>
</dbReference>
<keyword evidence="11" id="KW-1185">Reference proteome</keyword>
<evidence type="ECO:0000256" key="4">
    <source>
        <dbReference type="ARBA" id="ARBA00022741"/>
    </source>
</evidence>
<evidence type="ECO:0000256" key="3">
    <source>
        <dbReference type="ARBA" id="ARBA00022692"/>
    </source>
</evidence>
<dbReference type="InterPro" id="IPR050173">
    <property type="entry name" value="ABC_transporter_C-like"/>
</dbReference>
<organism evidence="10 11">
    <name type="scientific">Genlisea aurea</name>
    <dbReference type="NCBI Taxonomy" id="192259"/>
    <lineage>
        <taxon>Eukaryota</taxon>
        <taxon>Viridiplantae</taxon>
        <taxon>Streptophyta</taxon>
        <taxon>Embryophyta</taxon>
        <taxon>Tracheophyta</taxon>
        <taxon>Spermatophyta</taxon>
        <taxon>Magnoliopsida</taxon>
        <taxon>eudicotyledons</taxon>
        <taxon>Gunneridae</taxon>
        <taxon>Pentapetalae</taxon>
        <taxon>asterids</taxon>
        <taxon>lamiids</taxon>
        <taxon>Lamiales</taxon>
        <taxon>Lentibulariaceae</taxon>
        <taxon>Genlisea</taxon>
    </lineage>
</organism>
<comment type="subcellular location">
    <subcellularLocation>
        <location evidence="1">Membrane</location>
        <topology evidence="1">Multi-pass membrane protein</topology>
    </subcellularLocation>
</comment>
<keyword evidence="3 8" id="KW-0812">Transmembrane</keyword>
<feature type="transmembrane region" description="Helical" evidence="8">
    <location>
        <begin position="339"/>
        <end position="360"/>
    </location>
</feature>
<dbReference type="Pfam" id="PF00664">
    <property type="entry name" value="ABC_membrane"/>
    <property type="match status" value="1"/>
</dbReference>
<dbReference type="InterPro" id="IPR011527">
    <property type="entry name" value="ABC1_TM_dom"/>
</dbReference>
<dbReference type="Proteomes" id="UP000015453">
    <property type="component" value="Unassembled WGS sequence"/>
</dbReference>
<dbReference type="GO" id="GO:0140359">
    <property type="term" value="F:ABC-type transporter activity"/>
    <property type="evidence" value="ECO:0007669"/>
    <property type="project" value="InterPro"/>
</dbReference>
<evidence type="ECO:0000256" key="7">
    <source>
        <dbReference type="ARBA" id="ARBA00023136"/>
    </source>
</evidence>